<organism evidence="4 5">
    <name type="scientific">Holospora undulata HU1</name>
    <dbReference type="NCBI Taxonomy" id="1321371"/>
    <lineage>
        <taxon>Bacteria</taxon>
        <taxon>Pseudomonadati</taxon>
        <taxon>Pseudomonadota</taxon>
        <taxon>Alphaproteobacteria</taxon>
        <taxon>Holosporales</taxon>
        <taxon>Holosporaceae</taxon>
        <taxon>Holospora</taxon>
    </lineage>
</organism>
<evidence type="ECO:0000259" key="3">
    <source>
        <dbReference type="PROSITE" id="PS51186"/>
    </source>
</evidence>
<dbReference type="Proteomes" id="UP000026922">
    <property type="component" value="Unassembled WGS sequence"/>
</dbReference>
<evidence type="ECO:0000256" key="1">
    <source>
        <dbReference type="ARBA" id="ARBA00022679"/>
    </source>
</evidence>
<proteinExistence type="predicted"/>
<protein>
    <submittedName>
        <fullName evidence="4">Putative acetyltransferase</fullName>
    </submittedName>
</protein>
<gene>
    <name evidence="4" type="ORF">K737_300645</name>
</gene>
<dbReference type="GO" id="GO:0016747">
    <property type="term" value="F:acyltransferase activity, transferring groups other than amino-acyl groups"/>
    <property type="evidence" value="ECO:0007669"/>
    <property type="project" value="InterPro"/>
</dbReference>
<accession>A0A061JGA8</accession>
<feature type="domain" description="N-acetyltransferase" evidence="3">
    <location>
        <begin position="4"/>
        <end position="157"/>
    </location>
</feature>
<dbReference type="PANTHER" id="PTHR43877:SF1">
    <property type="entry name" value="ACETYLTRANSFERASE"/>
    <property type="match status" value="1"/>
</dbReference>
<dbReference type="PROSITE" id="PS51186">
    <property type="entry name" value="GNAT"/>
    <property type="match status" value="1"/>
</dbReference>
<keyword evidence="1 4" id="KW-0808">Transferase</keyword>
<keyword evidence="5" id="KW-1185">Reference proteome</keyword>
<dbReference type="Gene3D" id="3.40.630.30">
    <property type="match status" value="1"/>
</dbReference>
<reference evidence="4 5" key="1">
    <citation type="journal article" date="2013" name="Genome Announc.">
        <title>Draft Genome Sequence of Holospora undulata Strain HU1, a Micronucleus-Specific Symbiont of the Ciliate Paramecium caudatum.</title>
        <authorList>
            <person name="Dohra H."/>
            <person name="Suzuki H."/>
            <person name="Suzuki T."/>
            <person name="Tanaka K."/>
            <person name="Fujishima M."/>
        </authorList>
    </citation>
    <scope>NUCLEOTIDE SEQUENCE [LARGE SCALE GENOMIC DNA]</scope>
    <source>
        <strain evidence="4 5">HU1</strain>
    </source>
</reference>
<evidence type="ECO:0000256" key="2">
    <source>
        <dbReference type="ARBA" id="ARBA00023315"/>
    </source>
</evidence>
<sequence length="177" mass="20056">MIKIELLKNHPSTIPALAHIWHEVLGKIWVPDVPVERVITRFADHLKIHALPITFIALDGDLPVGMCSLRENDGIRPDLTPWLGSLVVDPKYQKQGIGKMLIDVTVLKAKELGFEKLYLFAFDDPTIPEYCERLGWREIGMDEFKSHPVIVMEALYDQNRPSEKSSRCYTSACSSVA</sequence>
<dbReference type="InterPro" id="IPR050832">
    <property type="entry name" value="Bact_Acetyltransf"/>
</dbReference>
<evidence type="ECO:0000313" key="4">
    <source>
        <dbReference type="EMBL" id="ETZ04950.1"/>
    </source>
</evidence>
<dbReference type="PANTHER" id="PTHR43877">
    <property type="entry name" value="AMINOALKYLPHOSPHONATE N-ACETYLTRANSFERASE-RELATED-RELATED"/>
    <property type="match status" value="1"/>
</dbReference>
<keyword evidence="2" id="KW-0012">Acyltransferase</keyword>
<dbReference type="InterPro" id="IPR000182">
    <property type="entry name" value="GNAT_dom"/>
</dbReference>
<dbReference type="SUPFAM" id="SSF55729">
    <property type="entry name" value="Acyl-CoA N-acyltransferases (Nat)"/>
    <property type="match status" value="1"/>
</dbReference>
<dbReference type="RefSeq" id="WP_006292863.1">
    <property type="nucleotide sequence ID" value="NZ_ARPM03000132.1"/>
</dbReference>
<comment type="caution">
    <text evidence="4">The sequence shown here is derived from an EMBL/GenBank/DDBJ whole genome shotgun (WGS) entry which is preliminary data.</text>
</comment>
<dbReference type="AlphaFoldDB" id="A0A061JGA8"/>
<name>A0A061JGA8_9PROT</name>
<evidence type="ECO:0000313" key="5">
    <source>
        <dbReference type="Proteomes" id="UP000026922"/>
    </source>
</evidence>
<dbReference type="CDD" id="cd04301">
    <property type="entry name" value="NAT_SF"/>
    <property type="match status" value="1"/>
</dbReference>
<dbReference type="Pfam" id="PF00583">
    <property type="entry name" value="Acetyltransf_1"/>
    <property type="match status" value="1"/>
</dbReference>
<dbReference type="InterPro" id="IPR016181">
    <property type="entry name" value="Acyl_CoA_acyltransferase"/>
</dbReference>
<dbReference type="EMBL" id="ARPM03000132">
    <property type="protein sequence ID" value="ETZ04950.1"/>
    <property type="molecule type" value="Genomic_DNA"/>
</dbReference>